<feature type="signal peptide" evidence="1">
    <location>
        <begin position="1"/>
        <end position="19"/>
    </location>
</feature>
<dbReference type="PANTHER" id="PTHR33107:SF5">
    <property type="entry name" value="KUNITZ TRYPSIN INHIBITOR 5"/>
    <property type="match status" value="1"/>
</dbReference>
<name>A0AAQ3XAZ9_PASNO</name>
<keyword evidence="3" id="KW-1185">Reference proteome</keyword>
<accession>A0AAQ3XAZ9</accession>
<gene>
    <name evidence="2" type="ORF">U9M48_037371</name>
</gene>
<dbReference type="EMBL" id="CP144752">
    <property type="protein sequence ID" value="WVZ91166.1"/>
    <property type="molecule type" value="Genomic_DNA"/>
</dbReference>
<dbReference type="Pfam" id="PF00197">
    <property type="entry name" value="Kunitz_legume"/>
    <property type="match status" value="1"/>
</dbReference>
<evidence type="ECO:0000313" key="3">
    <source>
        <dbReference type="Proteomes" id="UP001341281"/>
    </source>
</evidence>
<evidence type="ECO:0000313" key="2">
    <source>
        <dbReference type="EMBL" id="WVZ91166.1"/>
    </source>
</evidence>
<dbReference type="SUPFAM" id="SSF50386">
    <property type="entry name" value="STI-like"/>
    <property type="match status" value="1"/>
</dbReference>
<dbReference type="InterPro" id="IPR011065">
    <property type="entry name" value="Kunitz_inhibitor_STI-like_sf"/>
</dbReference>
<sequence length="176" mass="18612">MISMKHLLLPLLVVSTSCAADDSATQPVYDTENHELTSLKLYYVLPSENGTAGGGGGLGMIHTHRRCNFFAAQAHDEGIPVHFLSYSGDKIMTSTIVKIGFHIITTCVQAMYWHVGGGGGGGGSPHQRVIVGKNEGSAYPAPLPPPFAFHIERHEDGGAAKGTSWCPVVARGSAEI</sequence>
<feature type="chain" id="PRO_5042988678" evidence="1">
    <location>
        <begin position="20"/>
        <end position="176"/>
    </location>
</feature>
<proteinExistence type="predicted"/>
<keyword evidence="1" id="KW-0732">Signal</keyword>
<reference evidence="2 3" key="1">
    <citation type="submission" date="2024-02" db="EMBL/GenBank/DDBJ databases">
        <title>High-quality chromosome-scale genome assembly of Pensacola bahiagrass (Paspalum notatum Flugge var. saurae).</title>
        <authorList>
            <person name="Vega J.M."/>
            <person name="Podio M."/>
            <person name="Orjuela J."/>
            <person name="Siena L.A."/>
            <person name="Pessino S.C."/>
            <person name="Combes M.C."/>
            <person name="Mariac C."/>
            <person name="Albertini E."/>
            <person name="Pupilli F."/>
            <person name="Ortiz J.P.A."/>
            <person name="Leblanc O."/>
        </authorList>
    </citation>
    <scope>NUCLEOTIDE SEQUENCE [LARGE SCALE GENOMIC DNA]</scope>
    <source>
        <strain evidence="2">R1</strain>
        <tissue evidence="2">Leaf</tissue>
    </source>
</reference>
<dbReference type="AlphaFoldDB" id="A0AAQ3XAZ9"/>
<dbReference type="PANTHER" id="PTHR33107">
    <property type="entry name" value="KUNITZ TRYPSIN INHIBITOR 2"/>
    <property type="match status" value="1"/>
</dbReference>
<organism evidence="2 3">
    <name type="scientific">Paspalum notatum var. saurae</name>
    <dbReference type="NCBI Taxonomy" id="547442"/>
    <lineage>
        <taxon>Eukaryota</taxon>
        <taxon>Viridiplantae</taxon>
        <taxon>Streptophyta</taxon>
        <taxon>Embryophyta</taxon>
        <taxon>Tracheophyta</taxon>
        <taxon>Spermatophyta</taxon>
        <taxon>Magnoliopsida</taxon>
        <taxon>Liliopsida</taxon>
        <taxon>Poales</taxon>
        <taxon>Poaceae</taxon>
        <taxon>PACMAD clade</taxon>
        <taxon>Panicoideae</taxon>
        <taxon>Andropogonodae</taxon>
        <taxon>Paspaleae</taxon>
        <taxon>Paspalinae</taxon>
        <taxon>Paspalum</taxon>
    </lineage>
</organism>
<protein>
    <submittedName>
        <fullName evidence="2">Uncharacterized protein</fullName>
    </submittedName>
</protein>
<evidence type="ECO:0000256" key="1">
    <source>
        <dbReference type="SAM" id="SignalP"/>
    </source>
</evidence>
<dbReference type="PROSITE" id="PS51257">
    <property type="entry name" value="PROKAR_LIPOPROTEIN"/>
    <property type="match status" value="1"/>
</dbReference>
<dbReference type="GO" id="GO:0004866">
    <property type="term" value="F:endopeptidase inhibitor activity"/>
    <property type="evidence" value="ECO:0007669"/>
    <property type="project" value="InterPro"/>
</dbReference>
<dbReference type="Proteomes" id="UP001341281">
    <property type="component" value="Chromosome 08"/>
</dbReference>
<dbReference type="Gene3D" id="2.80.10.50">
    <property type="match status" value="1"/>
</dbReference>
<dbReference type="SMART" id="SM00452">
    <property type="entry name" value="STI"/>
    <property type="match status" value="1"/>
</dbReference>
<dbReference type="InterPro" id="IPR002160">
    <property type="entry name" value="Prot_inh_Kunz-lg"/>
</dbReference>